<evidence type="ECO:0000313" key="2">
    <source>
        <dbReference type="Proteomes" id="UP001574673"/>
    </source>
</evidence>
<reference evidence="2" key="1">
    <citation type="submission" date="2024-06" db="EMBL/GenBank/DDBJ databases">
        <title>Radixoralia hellwigii gen. nov., sp nov., isolated from a root canal in the human oral cavity.</title>
        <authorList>
            <person name="Bartsch S."/>
            <person name="Wittmer A."/>
            <person name="Schulz A.-K."/>
            <person name="Neumann-Schaal M."/>
            <person name="Wolf J."/>
            <person name="Gronow S."/>
            <person name="Tennert C."/>
            <person name="Haecker G."/>
            <person name="Cieplik F."/>
            <person name="Al-Ahmad A."/>
        </authorList>
    </citation>
    <scope>NUCLEOTIDE SEQUENCE [LARGE SCALE GENOMIC DNA]</scope>
    <source>
        <strain evidence="2">Wk13</strain>
    </source>
</reference>
<keyword evidence="2" id="KW-1185">Reference proteome</keyword>
<protein>
    <submittedName>
        <fullName evidence="1">DUF4298 domain-containing protein</fullName>
    </submittedName>
</protein>
<accession>A0ABV4UFR2</accession>
<name>A0ABV4UFR2_9RHOO</name>
<dbReference type="Proteomes" id="UP001574673">
    <property type="component" value="Unassembled WGS sequence"/>
</dbReference>
<dbReference type="EMBL" id="JBEUWX010000002">
    <property type="protein sequence ID" value="MFA9950427.1"/>
    <property type="molecule type" value="Genomic_DNA"/>
</dbReference>
<proteinExistence type="predicted"/>
<dbReference type="InterPro" id="IPR025384">
    <property type="entry name" value="DUF4298"/>
</dbReference>
<gene>
    <name evidence="1" type="ORF">ABCS64_08895</name>
</gene>
<organism evidence="1 2">
    <name type="scientific">Dentiradicibacter hellwigii</name>
    <dbReference type="NCBI Taxonomy" id="3149053"/>
    <lineage>
        <taxon>Bacteria</taxon>
        <taxon>Pseudomonadati</taxon>
        <taxon>Pseudomonadota</taxon>
        <taxon>Betaproteobacteria</taxon>
        <taxon>Rhodocyclales</taxon>
        <taxon>Rhodocyclaceae</taxon>
        <taxon>Dentiradicibacter</taxon>
    </lineage>
</organism>
<dbReference type="RefSeq" id="WP_418891485.1">
    <property type="nucleotide sequence ID" value="NZ_JBEUWX010000002.1"/>
</dbReference>
<sequence>MNSEPTLAEAQTRIDEIQQLYREWMQWQPKLQAAQSDWQHAAAIMQKLAQFYFGGEYNRYYNALANGLDVDLRTQGEYSVMSEDALWNAFGEQQTLAWQWLRAAVAALDPEAQPAPEARNQE</sequence>
<dbReference type="Pfam" id="PF14131">
    <property type="entry name" value="DUF4298"/>
    <property type="match status" value="1"/>
</dbReference>
<evidence type="ECO:0000313" key="1">
    <source>
        <dbReference type="EMBL" id="MFA9950427.1"/>
    </source>
</evidence>
<comment type="caution">
    <text evidence="1">The sequence shown here is derived from an EMBL/GenBank/DDBJ whole genome shotgun (WGS) entry which is preliminary data.</text>
</comment>